<name>C5FIU0_ARTOC</name>
<feature type="transmembrane region" description="Helical" evidence="1">
    <location>
        <begin position="186"/>
        <end position="209"/>
    </location>
</feature>
<evidence type="ECO:0000256" key="1">
    <source>
        <dbReference type="SAM" id="Phobius"/>
    </source>
</evidence>
<keyword evidence="3" id="KW-1185">Reference proteome</keyword>
<dbReference type="PANTHER" id="PTHR35043:SF8">
    <property type="entry name" value="DUF4220 DOMAIN-CONTAINING PROTEIN"/>
    <property type="match status" value="1"/>
</dbReference>
<dbReference type="HOGENOM" id="CLU_022883_1_0_1"/>
<dbReference type="AlphaFoldDB" id="C5FIU0"/>
<sequence length="470" mass="54108">MEATFNNTSVVEEELCSWVPQPDGRGTLDIIVSCVITIFLCSWTCICVNVPPPKNSQFRQFLDKWHLFCLNVLGPEFVFMLALGQYLSARKSVEAFHDSGYTGWTITHAFYADMGGFTFQPRGWKSFPVNSKELHYLVTKGYLPFPEVTKEHIQDKDKASGLARLITIVQILWFTLAVIMRSVQHLAITTLEITTVAFIFCSLATAACWRHKPMDVETSIILESNFTIEEILLNAGEKASTPYRYTPMDFIDRKEWITYVIWTYCINVLRHMNLVYHSRPKRPINRISPFRYAEVPGTILVIFALFYAAIFFCSWNFHLPSERERLFWRVSCIFNIALCAFGALFLGVFGSAVNESAKKNERKPQKCSMSEKTTHLPPPVTARQARDLVRDGASYAKRLITHIRLALRNNSPDKDPEFDVPFRTLILSTPVCVMYAIFRIFVLIEDVISLRELPSSTFQTVEWSRYWPHL</sequence>
<dbReference type="EMBL" id="DS995702">
    <property type="protein sequence ID" value="EEQ29181.1"/>
    <property type="molecule type" value="Genomic_DNA"/>
</dbReference>
<feature type="transmembrane region" description="Helical" evidence="1">
    <location>
        <begin position="326"/>
        <end position="349"/>
    </location>
</feature>
<dbReference type="GeneID" id="9229118"/>
<accession>C5FIU0</accession>
<dbReference type="STRING" id="554155.C5FIU0"/>
<keyword evidence="1" id="KW-0812">Transmembrane</keyword>
<dbReference type="VEuPathDB" id="FungiDB:MCYG_02000"/>
<dbReference type="PANTHER" id="PTHR35043">
    <property type="entry name" value="TRANSCRIPTION FACTOR DOMAIN-CONTAINING PROTEIN"/>
    <property type="match status" value="1"/>
</dbReference>
<keyword evidence="1" id="KW-0472">Membrane</keyword>
<dbReference type="OMA" id="DCIATPV"/>
<protein>
    <submittedName>
        <fullName evidence="2">Uncharacterized protein</fullName>
    </submittedName>
</protein>
<feature type="transmembrane region" description="Helical" evidence="1">
    <location>
        <begin position="30"/>
        <end position="50"/>
    </location>
</feature>
<reference evidence="3" key="1">
    <citation type="journal article" date="2012" name="MBio">
        <title>Comparative genome analysis of Trichophyton rubrum and related dermatophytes reveals candidate genes involved in infection.</title>
        <authorList>
            <person name="Martinez D.A."/>
            <person name="Oliver B.G."/>
            <person name="Graeser Y."/>
            <person name="Goldberg J.M."/>
            <person name="Li W."/>
            <person name="Martinez-Rossi N.M."/>
            <person name="Monod M."/>
            <person name="Shelest E."/>
            <person name="Barton R.C."/>
            <person name="Birch E."/>
            <person name="Brakhage A.A."/>
            <person name="Chen Z."/>
            <person name="Gurr S.J."/>
            <person name="Heiman D."/>
            <person name="Heitman J."/>
            <person name="Kosti I."/>
            <person name="Rossi A."/>
            <person name="Saif S."/>
            <person name="Samalova M."/>
            <person name="Saunders C.W."/>
            <person name="Shea T."/>
            <person name="Summerbell R.C."/>
            <person name="Xu J."/>
            <person name="Young S."/>
            <person name="Zeng Q."/>
            <person name="Birren B.W."/>
            <person name="Cuomo C.A."/>
            <person name="White T.C."/>
        </authorList>
    </citation>
    <scope>NUCLEOTIDE SEQUENCE [LARGE SCALE GENOMIC DNA]</scope>
    <source>
        <strain evidence="3">ATCC MYA-4605 / CBS 113480</strain>
    </source>
</reference>
<feature type="transmembrane region" description="Helical" evidence="1">
    <location>
        <begin position="162"/>
        <end position="180"/>
    </location>
</feature>
<feature type="transmembrane region" description="Helical" evidence="1">
    <location>
        <begin position="295"/>
        <end position="314"/>
    </location>
</feature>
<dbReference type="RefSeq" id="XP_002849066.1">
    <property type="nucleotide sequence ID" value="XM_002849020.1"/>
</dbReference>
<proteinExistence type="predicted"/>
<keyword evidence="1" id="KW-1133">Transmembrane helix</keyword>
<evidence type="ECO:0000313" key="3">
    <source>
        <dbReference type="Proteomes" id="UP000002035"/>
    </source>
</evidence>
<dbReference type="Proteomes" id="UP000002035">
    <property type="component" value="Unassembled WGS sequence"/>
</dbReference>
<gene>
    <name evidence="2" type="ORF">MCYG_02000</name>
</gene>
<feature type="transmembrane region" description="Helical" evidence="1">
    <location>
        <begin position="425"/>
        <end position="444"/>
    </location>
</feature>
<organism evidence="2 3">
    <name type="scientific">Arthroderma otae (strain ATCC MYA-4605 / CBS 113480)</name>
    <name type="common">Microsporum canis</name>
    <dbReference type="NCBI Taxonomy" id="554155"/>
    <lineage>
        <taxon>Eukaryota</taxon>
        <taxon>Fungi</taxon>
        <taxon>Dikarya</taxon>
        <taxon>Ascomycota</taxon>
        <taxon>Pezizomycotina</taxon>
        <taxon>Eurotiomycetes</taxon>
        <taxon>Eurotiomycetidae</taxon>
        <taxon>Onygenales</taxon>
        <taxon>Arthrodermataceae</taxon>
        <taxon>Microsporum</taxon>
    </lineage>
</organism>
<dbReference type="OrthoDB" id="9451547at2759"/>
<evidence type="ECO:0000313" key="2">
    <source>
        <dbReference type="EMBL" id="EEQ29181.1"/>
    </source>
</evidence>
<dbReference type="eggNOG" id="ENOG502SI2K">
    <property type="taxonomic scope" value="Eukaryota"/>
</dbReference>